<dbReference type="SUPFAM" id="SSF50965">
    <property type="entry name" value="Galactose oxidase, central domain"/>
    <property type="match status" value="1"/>
</dbReference>
<protein>
    <submittedName>
        <fullName evidence="6">Glyoxal oxidase</fullName>
    </submittedName>
</protein>
<evidence type="ECO:0000256" key="2">
    <source>
        <dbReference type="SAM" id="MobiDB-lite"/>
    </source>
</evidence>
<dbReference type="VEuPathDB" id="FungiDB:BD410DRAFT_884144"/>
<evidence type="ECO:0000256" key="3">
    <source>
        <dbReference type="SAM" id="SignalP"/>
    </source>
</evidence>
<feature type="chain" id="PRO_5021242302" evidence="3">
    <location>
        <begin position="21"/>
        <end position="636"/>
    </location>
</feature>
<sequence length="636" mass="67626">MASSRRQLIVAAALAVVACAQTPASTLPAPGQPTITGIPGGFEIRGMSLASAQQMFVGTAKTVYIVDKTENNPTQINGHPVWASEYHTDTDQARGMEIVTNSFCAGGNVLGNGTWLNVGGNQATTYGGLTADSQTGGPPYNDADGGKSLLDPCDDQTCNWVDNPANDLTTRRWYPTLETLEDGSVIMIGGNQFGGFVNSAGNSNPTYEYFPSRGAPVASPLLDRTLPANLYPHTFLLPSGNLFIQLNWATAILDYKNNQEYALDNIPDAVRTYPASAGVAMLPLTPSNNWTATMLFCGGTNLEPDQWVETWNLAAYPASSSCVKITPDLSGSYTEEDPLPEGRAITSAILLPNGKVFLVNGANTGCSGYGNQTWSIGQSYADHPLMTPIIYDPSAPTGSKWSRNGLSASTVPRMYHSTAVLLSDGSVLISGSNPNADYTVGQGVTYPTEYRVERFYPPYYNERRPQPQGLLAQYSYGGPYFNVTLSKDDLFGNGANAQNATVVIIRPGFSTHAMNMGQRFVQLDSTYTVNTDGSAVLHVSQMPPNPAILAPGPAYVYVVVNGVPSIGQQIMVGSGKIEKQQMLPPIPLPSSSMPQDTSANPGGSNSPGKSGAMSSLGMPRLSLLLSLVIPGYLLLR</sequence>
<reference evidence="6 7" key="1">
    <citation type="submission" date="2018-06" db="EMBL/GenBank/DDBJ databases">
        <title>A transcriptomic atlas of mushroom development highlights an independent origin of complex multicellularity.</title>
        <authorList>
            <consortium name="DOE Joint Genome Institute"/>
            <person name="Krizsan K."/>
            <person name="Almasi E."/>
            <person name="Merenyi Z."/>
            <person name="Sahu N."/>
            <person name="Viragh M."/>
            <person name="Koszo T."/>
            <person name="Mondo S."/>
            <person name="Kiss B."/>
            <person name="Balint B."/>
            <person name="Kues U."/>
            <person name="Barry K."/>
            <person name="Hegedus J.C."/>
            <person name="Henrissat B."/>
            <person name="Johnson J."/>
            <person name="Lipzen A."/>
            <person name="Ohm R."/>
            <person name="Nagy I."/>
            <person name="Pangilinan J."/>
            <person name="Yan J."/>
            <person name="Xiong Y."/>
            <person name="Grigoriev I.V."/>
            <person name="Hibbett D.S."/>
            <person name="Nagy L.G."/>
        </authorList>
    </citation>
    <scope>NUCLEOTIDE SEQUENCE [LARGE SCALE GENOMIC DNA]</scope>
    <source>
        <strain evidence="6 7">SZMC22713</strain>
    </source>
</reference>
<dbReference type="OrthoDB" id="2019572at2759"/>
<gene>
    <name evidence="6" type="ORF">BD410DRAFT_884144</name>
</gene>
<dbReference type="Proteomes" id="UP000294933">
    <property type="component" value="Unassembled WGS sequence"/>
</dbReference>
<dbReference type="InterPro" id="IPR014756">
    <property type="entry name" value="Ig_E-set"/>
</dbReference>
<dbReference type="PANTHER" id="PTHR32208">
    <property type="entry name" value="SECRETED PROTEIN-RELATED"/>
    <property type="match status" value="1"/>
</dbReference>
<evidence type="ECO:0000259" key="5">
    <source>
        <dbReference type="Pfam" id="PF09118"/>
    </source>
</evidence>
<dbReference type="SUPFAM" id="SSF81296">
    <property type="entry name" value="E set domains"/>
    <property type="match status" value="1"/>
</dbReference>
<dbReference type="AlphaFoldDB" id="A0A4Y7QE96"/>
<dbReference type="InterPro" id="IPR009880">
    <property type="entry name" value="Glyoxal_oxidase_N"/>
</dbReference>
<feature type="compositionally biased region" description="Low complexity" evidence="2">
    <location>
        <begin position="589"/>
        <end position="613"/>
    </location>
</feature>
<dbReference type="InterPro" id="IPR011043">
    <property type="entry name" value="Gal_Oxase/kelch_b-propeller"/>
</dbReference>
<feature type="region of interest" description="Disordered" evidence="2">
    <location>
        <begin position="583"/>
        <end position="613"/>
    </location>
</feature>
<evidence type="ECO:0000256" key="1">
    <source>
        <dbReference type="ARBA" id="ARBA00022729"/>
    </source>
</evidence>
<dbReference type="PROSITE" id="PS51257">
    <property type="entry name" value="PROKAR_LIPOPROTEIN"/>
    <property type="match status" value="1"/>
</dbReference>
<dbReference type="Pfam" id="PF07250">
    <property type="entry name" value="Glyoxal_oxid_N"/>
    <property type="match status" value="1"/>
</dbReference>
<organism evidence="6 7">
    <name type="scientific">Rickenella mellea</name>
    <dbReference type="NCBI Taxonomy" id="50990"/>
    <lineage>
        <taxon>Eukaryota</taxon>
        <taxon>Fungi</taxon>
        <taxon>Dikarya</taxon>
        <taxon>Basidiomycota</taxon>
        <taxon>Agaricomycotina</taxon>
        <taxon>Agaricomycetes</taxon>
        <taxon>Hymenochaetales</taxon>
        <taxon>Rickenellaceae</taxon>
        <taxon>Rickenella</taxon>
    </lineage>
</organism>
<dbReference type="CDD" id="cd02851">
    <property type="entry name" value="E_set_GO_C"/>
    <property type="match status" value="1"/>
</dbReference>
<dbReference type="EMBL" id="ML170162">
    <property type="protein sequence ID" value="TDL26007.1"/>
    <property type="molecule type" value="Genomic_DNA"/>
</dbReference>
<dbReference type="Pfam" id="PF09118">
    <property type="entry name" value="GO-like_E_set"/>
    <property type="match status" value="1"/>
</dbReference>
<feature type="signal peptide" evidence="3">
    <location>
        <begin position="1"/>
        <end position="20"/>
    </location>
</feature>
<evidence type="ECO:0000259" key="4">
    <source>
        <dbReference type="Pfam" id="PF07250"/>
    </source>
</evidence>
<dbReference type="InterPro" id="IPR015202">
    <property type="entry name" value="GO-like_E_set"/>
</dbReference>
<proteinExistence type="predicted"/>
<name>A0A4Y7QE96_9AGAM</name>
<dbReference type="STRING" id="50990.A0A4Y7QE96"/>
<dbReference type="Gene3D" id="2.60.40.10">
    <property type="entry name" value="Immunoglobulins"/>
    <property type="match status" value="1"/>
</dbReference>
<dbReference type="Gene3D" id="2.130.10.80">
    <property type="entry name" value="Galactose oxidase/kelch, beta-propeller"/>
    <property type="match status" value="1"/>
</dbReference>
<accession>A0A4Y7QE96</accession>
<keyword evidence="1 3" id="KW-0732">Signal</keyword>
<dbReference type="InterPro" id="IPR006311">
    <property type="entry name" value="TAT_signal"/>
</dbReference>
<dbReference type="InterPro" id="IPR013783">
    <property type="entry name" value="Ig-like_fold"/>
</dbReference>
<feature type="domain" description="Glyoxal oxidase N-terminal" evidence="4">
    <location>
        <begin position="83"/>
        <end position="459"/>
    </location>
</feature>
<dbReference type="PROSITE" id="PS51318">
    <property type="entry name" value="TAT"/>
    <property type="match status" value="1"/>
</dbReference>
<evidence type="ECO:0000313" key="7">
    <source>
        <dbReference type="Proteomes" id="UP000294933"/>
    </source>
</evidence>
<feature type="domain" description="Galactose oxidase-like Early set" evidence="5">
    <location>
        <begin position="464"/>
        <end position="572"/>
    </location>
</feature>
<dbReference type="InterPro" id="IPR037293">
    <property type="entry name" value="Gal_Oxidase_central_sf"/>
</dbReference>
<keyword evidence="7" id="KW-1185">Reference proteome</keyword>
<evidence type="ECO:0000313" key="6">
    <source>
        <dbReference type="EMBL" id="TDL26007.1"/>
    </source>
</evidence>
<dbReference type="PANTHER" id="PTHR32208:SF96">
    <property type="entry name" value="GLYOXAL OXIDASE"/>
    <property type="match status" value="1"/>
</dbReference>